<reference evidence="8" key="5">
    <citation type="submission" date="2025-09" db="UniProtKB">
        <authorList>
            <consortium name="Ensembl"/>
        </authorList>
    </citation>
    <scope>IDENTIFICATION</scope>
</reference>
<dbReference type="GeneTree" id="ENSGT00730000111240"/>
<evidence type="ECO:0000256" key="6">
    <source>
        <dbReference type="ARBA" id="ARBA00023273"/>
    </source>
</evidence>
<keyword evidence="6" id="KW-0966">Cell projection</keyword>
<accession>A0A4W3GJL5</accession>
<dbReference type="InParanoid" id="A0A4W3GJL5"/>
<feature type="coiled-coil region" evidence="7">
    <location>
        <begin position="12"/>
        <end position="99"/>
    </location>
</feature>
<proteinExistence type="inferred from homology"/>
<protein>
    <recommendedName>
        <fullName evidence="3">Cilia- and flagella-associated protein 157</fullName>
    </recommendedName>
</protein>
<keyword evidence="9" id="KW-1185">Reference proteome</keyword>
<dbReference type="Ensembl" id="ENSCMIT00000003963.1">
    <property type="protein sequence ID" value="ENSCMIP00000003818.1"/>
    <property type="gene ID" value="ENSCMIG00000002286.1"/>
</dbReference>
<evidence type="ECO:0000256" key="5">
    <source>
        <dbReference type="ARBA" id="ARBA00023069"/>
    </source>
</evidence>
<evidence type="ECO:0000256" key="1">
    <source>
        <dbReference type="ARBA" id="ARBA00004138"/>
    </source>
</evidence>
<reference evidence="8" key="4">
    <citation type="submission" date="2025-08" db="UniProtKB">
        <authorList>
            <consortium name="Ensembl"/>
        </authorList>
    </citation>
    <scope>IDENTIFICATION</scope>
</reference>
<dbReference type="GO" id="GO:0008017">
    <property type="term" value="F:microtubule binding"/>
    <property type="evidence" value="ECO:0007669"/>
    <property type="project" value="TreeGrafter"/>
</dbReference>
<dbReference type="InterPro" id="IPR038844">
    <property type="entry name" value="CFAP157"/>
</dbReference>
<evidence type="ECO:0000313" key="8">
    <source>
        <dbReference type="Ensembl" id="ENSCMIP00000003818.1"/>
    </source>
</evidence>
<dbReference type="PANTHER" id="PTHR31954">
    <property type="entry name" value="CILIA- AND FLAGELLA-ASSOCIATED PROTEIN 157"/>
    <property type="match status" value="1"/>
</dbReference>
<dbReference type="GO" id="GO:0007288">
    <property type="term" value="P:sperm axoneme assembly"/>
    <property type="evidence" value="ECO:0007669"/>
    <property type="project" value="TreeGrafter"/>
</dbReference>
<comment type="similarity">
    <text evidence="2">Belongs to the CFAP157 family.</text>
</comment>
<evidence type="ECO:0000256" key="4">
    <source>
        <dbReference type="ARBA" id="ARBA00023054"/>
    </source>
</evidence>
<dbReference type="Proteomes" id="UP000314986">
    <property type="component" value="Unassembled WGS sequence"/>
</dbReference>
<sequence length="500" mass="57103">MEDIISFLKKCLDQRADEIADLNDKLVALDQAKEVEKDAYETQLSHLRHECQDAKDQLTTENIALAGKLAAVEEFRLQKEQLMANFATLEEELKKMDHDHKGTIYDLERRAVIDKDRLKKEMISRLNTVATEFRRVSKTQMSQTTKRTIRENVSISIQLGKMSDKSLQLIKQNDEMRKATMTQWTHLHIMEENERKLIKKNSSNRKIISMLTEKCKEQQVLLNKYKTEEEEYQKQKIMVKELQEQNESLSIALSYVDEELKKTQLDLKNKLTLLAEESERRKRVEEVLSDAAYALKDILLSDDELPETRKLPSAIIEEPIDAIEQPTTITEQPTTITEQPVTDTVIDTTADTTTETPMDGPVTEKSDSKTSVHVQRSQMMHKLLLVLNTAACIGLGPPLGEFTKQEKASVMNKLENISKRSVQICQDIRGPGIQPHYRQGDLGLVPRAKHLMPNIYDKVGFLSRTTRLGLIRTLPKLNCSMYKGSQVSEQGGKLLSLKPA</sequence>
<comment type="subcellular location">
    <subcellularLocation>
        <location evidence="1">Cell projection</location>
        <location evidence="1">Cilium</location>
    </subcellularLocation>
</comment>
<reference evidence="9" key="2">
    <citation type="journal article" date="2007" name="PLoS Biol.">
        <title>Survey sequencing and comparative analysis of the elephant shark (Callorhinchus milii) genome.</title>
        <authorList>
            <person name="Venkatesh B."/>
            <person name="Kirkness E.F."/>
            <person name="Loh Y.H."/>
            <person name="Halpern A.L."/>
            <person name="Lee A.P."/>
            <person name="Johnson J."/>
            <person name="Dandona N."/>
            <person name="Viswanathan L.D."/>
            <person name="Tay A."/>
            <person name="Venter J.C."/>
            <person name="Strausberg R.L."/>
            <person name="Brenner S."/>
        </authorList>
    </citation>
    <scope>NUCLEOTIDE SEQUENCE [LARGE SCALE GENOMIC DNA]</scope>
</reference>
<organism evidence="8 9">
    <name type="scientific">Callorhinchus milii</name>
    <name type="common">Ghost shark</name>
    <dbReference type="NCBI Taxonomy" id="7868"/>
    <lineage>
        <taxon>Eukaryota</taxon>
        <taxon>Metazoa</taxon>
        <taxon>Chordata</taxon>
        <taxon>Craniata</taxon>
        <taxon>Vertebrata</taxon>
        <taxon>Chondrichthyes</taxon>
        <taxon>Holocephali</taxon>
        <taxon>Chimaeriformes</taxon>
        <taxon>Callorhinchidae</taxon>
        <taxon>Callorhinchus</taxon>
    </lineage>
</organism>
<keyword evidence="5" id="KW-0969">Cilium</keyword>
<gene>
    <name evidence="8" type="primary">cfap157</name>
</gene>
<evidence type="ECO:0000313" key="9">
    <source>
        <dbReference type="Proteomes" id="UP000314986"/>
    </source>
</evidence>
<dbReference type="GO" id="GO:0036064">
    <property type="term" value="C:ciliary basal body"/>
    <property type="evidence" value="ECO:0007669"/>
    <property type="project" value="TreeGrafter"/>
</dbReference>
<evidence type="ECO:0000256" key="2">
    <source>
        <dbReference type="ARBA" id="ARBA00010841"/>
    </source>
</evidence>
<dbReference type="AlphaFoldDB" id="A0A4W3GJL5"/>
<evidence type="ECO:0000256" key="7">
    <source>
        <dbReference type="SAM" id="Coils"/>
    </source>
</evidence>
<reference evidence="9" key="1">
    <citation type="journal article" date="2006" name="Science">
        <title>Ancient noncoding elements conserved in the human genome.</title>
        <authorList>
            <person name="Venkatesh B."/>
            <person name="Kirkness E.F."/>
            <person name="Loh Y.H."/>
            <person name="Halpern A.L."/>
            <person name="Lee A.P."/>
            <person name="Johnson J."/>
            <person name="Dandona N."/>
            <person name="Viswanathan L.D."/>
            <person name="Tay A."/>
            <person name="Venter J.C."/>
            <person name="Strausberg R.L."/>
            <person name="Brenner S."/>
        </authorList>
    </citation>
    <scope>NUCLEOTIDE SEQUENCE [LARGE SCALE GENOMIC DNA]</scope>
</reference>
<keyword evidence="4 7" id="KW-0175">Coiled coil</keyword>
<feature type="coiled-coil region" evidence="7">
    <location>
        <begin position="208"/>
        <end position="259"/>
    </location>
</feature>
<reference evidence="9" key="3">
    <citation type="journal article" date="2014" name="Nature">
        <title>Elephant shark genome provides unique insights into gnathostome evolution.</title>
        <authorList>
            <consortium name="International Elephant Shark Genome Sequencing Consortium"/>
            <person name="Venkatesh B."/>
            <person name="Lee A.P."/>
            <person name="Ravi V."/>
            <person name="Maurya A.K."/>
            <person name="Lian M.M."/>
            <person name="Swann J.B."/>
            <person name="Ohta Y."/>
            <person name="Flajnik M.F."/>
            <person name="Sutoh Y."/>
            <person name="Kasahara M."/>
            <person name="Hoon S."/>
            <person name="Gangu V."/>
            <person name="Roy S.W."/>
            <person name="Irimia M."/>
            <person name="Korzh V."/>
            <person name="Kondrychyn I."/>
            <person name="Lim Z.W."/>
            <person name="Tay B.H."/>
            <person name="Tohari S."/>
            <person name="Kong K.W."/>
            <person name="Ho S."/>
            <person name="Lorente-Galdos B."/>
            <person name="Quilez J."/>
            <person name="Marques-Bonet T."/>
            <person name="Raney B.J."/>
            <person name="Ingham P.W."/>
            <person name="Tay A."/>
            <person name="Hillier L.W."/>
            <person name="Minx P."/>
            <person name="Boehm T."/>
            <person name="Wilson R.K."/>
            <person name="Brenner S."/>
            <person name="Warren W.C."/>
        </authorList>
    </citation>
    <scope>NUCLEOTIDE SEQUENCE [LARGE SCALE GENOMIC DNA]</scope>
</reference>
<evidence type="ECO:0000256" key="3">
    <source>
        <dbReference type="ARBA" id="ARBA00014087"/>
    </source>
</evidence>
<dbReference type="PANTHER" id="PTHR31954:SF1">
    <property type="entry name" value="CILIA- AND FLAGELLA-ASSOCIATED PROTEIN 157"/>
    <property type="match status" value="1"/>
</dbReference>
<name>A0A4W3GJL5_CALMI</name>